<evidence type="ECO:0000259" key="12">
    <source>
        <dbReference type="Pfam" id="PF00266"/>
    </source>
</evidence>
<dbReference type="InterPro" id="IPR015424">
    <property type="entry name" value="PyrdxlP-dep_Trfase"/>
</dbReference>
<evidence type="ECO:0000256" key="5">
    <source>
        <dbReference type="ARBA" id="ARBA00022679"/>
    </source>
</evidence>
<dbReference type="Pfam" id="PF00266">
    <property type="entry name" value="Aminotran_5"/>
    <property type="match status" value="1"/>
</dbReference>
<comment type="similarity">
    <text evidence="3">Belongs to the class-V pyridoxal-phosphate-dependent aminotransferase family. NifS/IscS subfamily.</text>
</comment>
<dbReference type="FunFam" id="3.40.640.10:FF:000084">
    <property type="entry name" value="IscS-like cysteine desulfurase"/>
    <property type="match status" value="1"/>
</dbReference>
<evidence type="ECO:0000256" key="7">
    <source>
        <dbReference type="ARBA" id="ARBA00022898"/>
    </source>
</evidence>
<keyword evidence="14" id="KW-1185">Reference proteome</keyword>
<dbReference type="InterPro" id="IPR020578">
    <property type="entry name" value="Aminotrans_V_PyrdxlP_BS"/>
</dbReference>
<feature type="domain" description="Aminotransferase class V" evidence="12">
    <location>
        <begin position="6"/>
        <end position="361"/>
    </location>
</feature>
<dbReference type="RefSeq" id="WP_136903209.1">
    <property type="nucleotide sequence ID" value="NZ_SUME01000011.1"/>
</dbReference>
<evidence type="ECO:0000256" key="6">
    <source>
        <dbReference type="ARBA" id="ARBA00022723"/>
    </source>
</evidence>
<comment type="caution">
    <text evidence="13">The sequence shown here is derived from an EMBL/GenBank/DDBJ whole genome shotgun (WGS) entry which is preliminary data.</text>
</comment>
<dbReference type="Proteomes" id="UP000306808">
    <property type="component" value="Unassembled WGS sequence"/>
</dbReference>
<dbReference type="EC" id="2.8.1.7" evidence="4"/>
<keyword evidence="8" id="KW-0408">Iron</keyword>
<dbReference type="Gene3D" id="3.90.1150.10">
    <property type="entry name" value="Aspartate Aminotransferase, domain 1"/>
    <property type="match status" value="1"/>
</dbReference>
<keyword evidence="7" id="KW-0663">Pyridoxal phosphate</keyword>
<dbReference type="InterPro" id="IPR016454">
    <property type="entry name" value="Cysteine_dSase"/>
</dbReference>
<sequence>MQSSIVYLDYNATTPVDNRVLNKMLPYFSSQYANPSSPHLFGIEVLEQIECAQQDLAHLIGCGPSELIYTSGATEAINLALKGIENQNRRHIICASTEHTAVLDSCSFMEKNGYTVTYLPVSKDGVINLDLLKNSLRSDTLLVCIMLVNNETGVIQDIESIAGIVHRSSALLLCDATQAVGKIPIDVNKLGIDLMPLSAHKFCGPKGIGALYVNANVPRLTPLLHGGQQQGGIRSGTLNVPGIIALGEAANIAQKEMVIETEQIKSLRDYLESALLEIEDVFINGFSATRIHNTSNVCFPGVIAQQLILSLGNIAVSNGSACSAITNKPSHVLQAMGLENLYSLSSIRFSLGRFTTVDEISYTIETVKKLVNKLRQ</sequence>
<evidence type="ECO:0000256" key="3">
    <source>
        <dbReference type="ARBA" id="ARBA00006490"/>
    </source>
</evidence>
<gene>
    <name evidence="13" type="ORF">FAZ15_20340</name>
</gene>
<name>A0A4U0NC10_9SPHI</name>
<evidence type="ECO:0000256" key="10">
    <source>
        <dbReference type="ARBA" id="ARBA00050776"/>
    </source>
</evidence>
<keyword evidence="5" id="KW-0808">Transferase</keyword>
<protein>
    <recommendedName>
        <fullName evidence="4">cysteine desulfurase</fullName>
        <ecNumber evidence="4">2.8.1.7</ecNumber>
    </recommendedName>
</protein>
<evidence type="ECO:0000313" key="14">
    <source>
        <dbReference type="Proteomes" id="UP000306808"/>
    </source>
</evidence>
<dbReference type="SUPFAM" id="SSF53383">
    <property type="entry name" value="PLP-dependent transferases"/>
    <property type="match status" value="1"/>
</dbReference>
<keyword evidence="6" id="KW-0479">Metal-binding</keyword>
<evidence type="ECO:0000313" key="13">
    <source>
        <dbReference type="EMBL" id="TJZ51469.1"/>
    </source>
</evidence>
<comment type="cofactor">
    <cofactor evidence="1 11">
        <name>pyridoxal 5'-phosphate</name>
        <dbReference type="ChEBI" id="CHEBI:597326"/>
    </cofactor>
</comment>
<dbReference type="Gene3D" id="3.40.640.10">
    <property type="entry name" value="Type I PLP-dependent aspartate aminotransferase-like (Major domain)"/>
    <property type="match status" value="1"/>
</dbReference>
<accession>A0A4U0NC10</accession>
<evidence type="ECO:0000256" key="9">
    <source>
        <dbReference type="ARBA" id="ARBA00023014"/>
    </source>
</evidence>
<dbReference type="InterPro" id="IPR015421">
    <property type="entry name" value="PyrdxlP-dep_Trfase_major"/>
</dbReference>
<comment type="catalytic activity">
    <reaction evidence="10">
        <text>(sulfur carrier)-H + L-cysteine = (sulfur carrier)-SH + L-alanine</text>
        <dbReference type="Rhea" id="RHEA:43892"/>
        <dbReference type="Rhea" id="RHEA-COMP:14737"/>
        <dbReference type="Rhea" id="RHEA-COMP:14739"/>
        <dbReference type="ChEBI" id="CHEBI:29917"/>
        <dbReference type="ChEBI" id="CHEBI:35235"/>
        <dbReference type="ChEBI" id="CHEBI:57972"/>
        <dbReference type="ChEBI" id="CHEBI:64428"/>
        <dbReference type="EC" id="2.8.1.7"/>
    </reaction>
</comment>
<dbReference type="PANTHER" id="PTHR11601">
    <property type="entry name" value="CYSTEINE DESULFURYLASE FAMILY MEMBER"/>
    <property type="match status" value="1"/>
</dbReference>
<dbReference type="PIRSF" id="PIRSF005572">
    <property type="entry name" value="NifS"/>
    <property type="match status" value="1"/>
</dbReference>
<evidence type="ECO:0000256" key="8">
    <source>
        <dbReference type="ARBA" id="ARBA00023004"/>
    </source>
</evidence>
<evidence type="ECO:0000256" key="2">
    <source>
        <dbReference type="ARBA" id="ARBA00003120"/>
    </source>
</evidence>
<reference evidence="13 14" key="1">
    <citation type="submission" date="2019-04" db="EMBL/GenBank/DDBJ databases">
        <title>Sphingobacterium olei sp. nov., isolated from oil-contaminated soil.</title>
        <authorList>
            <person name="Liu B."/>
        </authorList>
    </citation>
    <scope>NUCLEOTIDE SEQUENCE [LARGE SCALE GENOMIC DNA]</scope>
    <source>
        <strain evidence="13 14">HAL-9</strain>
    </source>
</reference>
<comment type="function">
    <text evidence="2">Catalyzes the removal of elemental sulfur atoms from cysteine to produce alanine. Seems to participate in the biosynthesis of the nitrogenase metalloclusters by providing the inorganic sulfur required for the Fe-S core formation.</text>
</comment>
<dbReference type="OrthoDB" id="9804366at2"/>
<dbReference type="InterPro" id="IPR015422">
    <property type="entry name" value="PyrdxlP-dep_Trfase_small"/>
</dbReference>
<dbReference type="PROSITE" id="PS00595">
    <property type="entry name" value="AA_TRANSFER_CLASS_5"/>
    <property type="match status" value="1"/>
</dbReference>
<dbReference type="GO" id="GO:0031071">
    <property type="term" value="F:cysteine desulfurase activity"/>
    <property type="evidence" value="ECO:0007669"/>
    <property type="project" value="UniProtKB-EC"/>
</dbReference>
<organism evidence="13 14">
    <name type="scientific">Sphingobacterium olei</name>
    <dbReference type="NCBI Taxonomy" id="2571155"/>
    <lineage>
        <taxon>Bacteria</taxon>
        <taxon>Pseudomonadati</taxon>
        <taxon>Bacteroidota</taxon>
        <taxon>Sphingobacteriia</taxon>
        <taxon>Sphingobacteriales</taxon>
        <taxon>Sphingobacteriaceae</taxon>
        <taxon>Sphingobacterium</taxon>
    </lineage>
</organism>
<proteinExistence type="inferred from homology"/>
<dbReference type="AlphaFoldDB" id="A0A4U0NC10"/>
<dbReference type="PANTHER" id="PTHR11601:SF34">
    <property type="entry name" value="CYSTEINE DESULFURASE"/>
    <property type="match status" value="1"/>
</dbReference>
<dbReference type="GO" id="GO:0046872">
    <property type="term" value="F:metal ion binding"/>
    <property type="evidence" value="ECO:0007669"/>
    <property type="project" value="UniProtKB-KW"/>
</dbReference>
<evidence type="ECO:0000256" key="4">
    <source>
        <dbReference type="ARBA" id="ARBA00012239"/>
    </source>
</evidence>
<dbReference type="EMBL" id="SUME01000011">
    <property type="protein sequence ID" value="TJZ51469.1"/>
    <property type="molecule type" value="Genomic_DNA"/>
</dbReference>
<evidence type="ECO:0000256" key="1">
    <source>
        <dbReference type="ARBA" id="ARBA00001933"/>
    </source>
</evidence>
<evidence type="ECO:0000256" key="11">
    <source>
        <dbReference type="RuleBase" id="RU004504"/>
    </source>
</evidence>
<keyword evidence="9" id="KW-0411">Iron-sulfur</keyword>
<dbReference type="GO" id="GO:0051536">
    <property type="term" value="F:iron-sulfur cluster binding"/>
    <property type="evidence" value="ECO:0007669"/>
    <property type="project" value="UniProtKB-KW"/>
</dbReference>
<dbReference type="InterPro" id="IPR000192">
    <property type="entry name" value="Aminotrans_V_dom"/>
</dbReference>